<proteinExistence type="predicted"/>
<dbReference type="AlphaFoldDB" id="A0A9D1HT47"/>
<dbReference type="SUPFAM" id="SSF53187">
    <property type="entry name" value="Zn-dependent exopeptidases"/>
    <property type="match status" value="1"/>
</dbReference>
<dbReference type="EMBL" id="DVMN01000085">
    <property type="protein sequence ID" value="HIU21522.1"/>
    <property type="molecule type" value="Genomic_DNA"/>
</dbReference>
<evidence type="ECO:0000313" key="1">
    <source>
        <dbReference type="EMBL" id="HIU21522.1"/>
    </source>
</evidence>
<protein>
    <recommendedName>
        <fullName evidence="3">Peptidase M28 domain-containing protein</fullName>
    </recommendedName>
</protein>
<comment type="caution">
    <text evidence="1">The sequence shown here is derived from an EMBL/GenBank/DDBJ whole genome shotgun (WGS) entry which is preliminary data.</text>
</comment>
<evidence type="ECO:0000313" key="2">
    <source>
        <dbReference type="Proteomes" id="UP000824088"/>
    </source>
</evidence>
<accession>A0A9D1HT47</accession>
<evidence type="ECO:0008006" key="3">
    <source>
        <dbReference type="Google" id="ProtNLM"/>
    </source>
</evidence>
<name>A0A9D1HT47_9FIRM</name>
<organism evidence="1 2">
    <name type="scientific">Candidatus Limadaptatus stercorigallinarum</name>
    <dbReference type="NCBI Taxonomy" id="2840845"/>
    <lineage>
        <taxon>Bacteria</taxon>
        <taxon>Bacillati</taxon>
        <taxon>Bacillota</taxon>
        <taxon>Clostridia</taxon>
        <taxon>Eubacteriales</taxon>
        <taxon>Candidatus Limadaptatus</taxon>
    </lineage>
</organism>
<dbReference type="Gene3D" id="3.40.630.10">
    <property type="entry name" value="Zn peptidases"/>
    <property type="match status" value="1"/>
</dbReference>
<reference evidence="1" key="2">
    <citation type="journal article" date="2021" name="PeerJ">
        <title>Extensive microbial diversity within the chicken gut microbiome revealed by metagenomics and culture.</title>
        <authorList>
            <person name="Gilroy R."/>
            <person name="Ravi A."/>
            <person name="Getino M."/>
            <person name="Pursley I."/>
            <person name="Horton D.L."/>
            <person name="Alikhan N.F."/>
            <person name="Baker D."/>
            <person name="Gharbi K."/>
            <person name="Hall N."/>
            <person name="Watson M."/>
            <person name="Adriaenssens E.M."/>
            <person name="Foster-Nyarko E."/>
            <person name="Jarju S."/>
            <person name="Secka A."/>
            <person name="Antonio M."/>
            <person name="Oren A."/>
            <person name="Chaudhuri R.R."/>
            <person name="La Ragione R."/>
            <person name="Hildebrand F."/>
            <person name="Pallen M.J."/>
        </authorList>
    </citation>
    <scope>NUCLEOTIDE SEQUENCE</scope>
    <source>
        <strain evidence="1">1063</strain>
    </source>
</reference>
<sequence>MKLFLDEVTSKQRVSENMDKMNSFGGGDRLTGTRGQREFCAWLKSEIEAMGIPVTSREYTFDRWEARDFSLTVDGENIGVSSPFHYSGLTGEDGVTARLCTVCNNPLGFQLARGKIAVCHIRNLSAISSRVAFNKRNSLPADLAVEKSYRGPVSTSFVKTLLTFWSLKLAGVKGMVCIWEDMSDDMVDGQCLNFILGYLGVPVLWVNETEGKKVLAAAKAGKSATLRLVGDIEKGAKTESFHAVIEGTEKNGEAIIINTHTDGCNFSEENGGVAMLEMMRWFKVHPTRRTLIFVFVTGHFRLPVFRVGIMTSNQATGRWLADNKEMWNGKKYKAVAGCSVEHLGCTEWKDRDGKYTRTNDIDTELVYTGNRKVDAVYYEAVKDRTLLRTMTLRGHNTMHFGEWQPLSRKHIPEIALVTAPDYLCSFDRTGNSHMDKFNPGLMYEQMHTFVRCVELLDGMTRREIGRSQPYSVGLGRLK</sequence>
<dbReference type="Proteomes" id="UP000824088">
    <property type="component" value="Unassembled WGS sequence"/>
</dbReference>
<gene>
    <name evidence="1" type="ORF">IAD51_04750</name>
</gene>
<reference evidence="1" key="1">
    <citation type="submission" date="2020-10" db="EMBL/GenBank/DDBJ databases">
        <authorList>
            <person name="Gilroy R."/>
        </authorList>
    </citation>
    <scope>NUCLEOTIDE SEQUENCE</scope>
    <source>
        <strain evidence="1">1063</strain>
    </source>
</reference>